<keyword evidence="6 11" id="KW-0472">Membrane</keyword>
<feature type="transmembrane region" description="Helical" evidence="11">
    <location>
        <begin position="247"/>
        <end position="267"/>
    </location>
</feature>
<evidence type="ECO:0000256" key="11">
    <source>
        <dbReference type="SAM" id="Phobius"/>
    </source>
</evidence>
<comment type="similarity">
    <text evidence="2 9">Belongs to the G-protein coupled receptor 1 family.</text>
</comment>
<feature type="transmembrane region" description="Helical" evidence="11">
    <location>
        <begin position="103"/>
        <end position="122"/>
    </location>
</feature>
<feature type="transmembrane region" description="Helical" evidence="11">
    <location>
        <begin position="31"/>
        <end position="53"/>
    </location>
</feature>
<evidence type="ECO:0000259" key="12">
    <source>
        <dbReference type="PROSITE" id="PS50262"/>
    </source>
</evidence>
<evidence type="ECO:0000256" key="6">
    <source>
        <dbReference type="ARBA" id="ARBA00023136"/>
    </source>
</evidence>
<keyword evidence="5 9" id="KW-0297">G-protein coupled receptor</keyword>
<dbReference type="EnsemblMetazoa" id="G2534.1">
    <property type="protein sequence ID" value="G2534.1:cds"/>
    <property type="gene ID" value="G2534"/>
</dbReference>
<evidence type="ECO:0000256" key="10">
    <source>
        <dbReference type="SAM" id="MobiDB-lite"/>
    </source>
</evidence>
<protein>
    <recommendedName>
        <fullName evidence="12">G-protein coupled receptors family 1 profile domain-containing protein</fullName>
    </recommendedName>
</protein>
<keyword evidence="8 9" id="KW-0807">Transducer</keyword>
<organism evidence="13 14">
    <name type="scientific">Magallana gigas</name>
    <name type="common">Pacific oyster</name>
    <name type="synonym">Crassostrea gigas</name>
    <dbReference type="NCBI Taxonomy" id="29159"/>
    <lineage>
        <taxon>Eukaryota</taxon>
        <taxon>Metazoa</taxon>
        <taxon>Spiralia</taxon>
        <taxon>Lophotrochozoa</taxon>
        <taxon>Mollusca</taxon>
        <taxon>Bivalvia</taxon>
        <taxon>Autobranchia</taxon>
        <taxon>Pteriomorphia</taxon>
        <taxon>Ostreida</taxon>
        <taxon>Ostreoidea</taxon>
        <taxon>Ostreidae</taxon>
        <taxon>Magallana</taxon>
    </lineage>
</organism>
<name>A0A8W8KUH8_MAGGI</name>
<keyword evidence="7 9" id="KW-0675">Receptor</keyword>
<dbReference type="PRINTS" id="PR01012">
    <property type="entry name" value="NRPEPTIDEYR"/>
</dbReference>
<dbReference type="SMART" id="SM01381">
    <property type="entry name" value="7TM_GPCR_Srsx"/>
    <property type="match status" value="1"/>
</dbReference>
<dbReference type="GO" id="GO:0005886">
    <property type="term" value="C:plasma membrane"/>
    <property type="evidence" value="ECO:0007669"/>
    <property type="project" value="TreeGrafter"/>
</dbReference>
<evidence type="ECO:0000256" key="2">
    <source>
        <dbReference type="ARBA" id="ARBA00010663"/>
    </source>
</evidence>
<dbReference type="InterPro" id="IPR000276">
    <property type="entry name" value="GPCR_Rhodpsn"/>
</dbReference>
<keyword evidence="14" id="KW-1185">Reference proteome</keyword>
<evidence type="ECO:0000313" key="14">
    <source>
        <dbReference type="Proteomes" id="UP000005408"/>
    </source>
</evidence>
<evidence type="ECO:0000256" key="9">
    <source>
        <dbReference type="RuleBase" id="RU000688"/>
    </source>
</evidence>
<evidence type="ECO:0000256" key="1">
    <source>
        <dbReference type="ARBA" id="ARBA00004141"/>
    </source>
</evidence>
<dbReference type="SUPFAM" id="SSF81321">
    <property type="entry name" value="Family A G protein-coupled receptor-like"/>
    <property type="match status" value="1"/>
</dbReference>
<evidence type="ECO:0000256" key="7">
    <source>
        <dbReference type="ARBA" id="ARBA00023170"/>
    </source>
</evidence>
<proteinExistence type="inferred from homology"/>
<dbReference type="InterPro" id="IPR017452">
    <property type="entry name" value="GPCR_Rhodpsn_7TM"/>
</dbReference>
<keyword evidence="4 11" id="KW-1133">Transmembrane helix</keyword>
<feature type="transmembrane region" description="Helical" evidence="11">
    <location>
        <begin position="143"/>
        <end position="163"/>
    </location>
</feature>
<dbReference type="AlphaFoldDB" id="A0A8W8KUH8"/>
<dbReference type="GO" id="GO:0004983">
    <property type="term" value="F:neuropeptide Y receptor activity"/>
    <property type="evidence" value="ECO:0007669"/>
    <property type="project" value="InterPro"/>
</dbReference>
<evidence type="ECO:0000256" key="5">
    <source>
        <dbReference type="ARBA" id="ARBA00023040"/>
    </source>
</evidence>
<dbReference type="Proteomes" id="UP000005408">
    <property type="component" value="Unassembled WGS sequence"/>
</dbReference>
<dbReference type="Gene3D" id="1.20.1070.10">
    <property type="entry name" value="Rhodopsin 7-helix transmembrane proteins"/>
    <property type="match status" value="1"/>
</dbReference>
<feature type="transmembrane region" description="Helical" evidence="11">
    <location>
        <begin position="197"/>
        <end position="226"/>
    </location>
</feature>
<dbReference type="PANTHER" id="PTHR45695">
    <property type="entry name" value="LEUCOKININ RECEPTOR-RELATED"/>
    <property type="match status" value="1"/>
</dbReference>
<feature type="compositionally biased region" description="Basic and acidic residues" evidence="10">
    <location>
        <begin position="496"/>
        <end position="511"/>
    </location>
</feature>
<feature type="transmembrane region" description="Helical" evidence="11">
    <location>
        <begin position="287"/>
        <end position="309"/>
    </location>
</feature>
<feature type="transmembrane region" description="Helical" evidence="11">
    <location>
        <begin position="65"/>
        <end position="83"/>
    </location>
</feature>
<dbReference type="PROSITE" id="PS50262">
    <property type="entry name" value="G_PROTEIN_RECEP_F1_2"/>
    <property type="match status" value="1"/>
</dbReference>
<evidence type="ECO:0000256" key="8">
    <source>
        <dbReference type="ARBA" id="ARBA00023224"/>
    </source>
</evidence>
<feature type="domain" description="G-protein coupled receptors family 1 profile" evidence="12">
    <location>
        <begin position="44"/>
        <end position="306"/>
    </location>
</feature>
<comment type="subcellular location">
    <subcellularLocation>
        <location evidence="1">Membrane</location>
        <topology evidence="1">Multi-pass membrane protein</topology>
    </subcellularLocation>
</comment>
<feature type="region of interest" description="Disordered" evidence="10">
    <location>
        <begin position="465"/>
        <end position="511"/>
    </location>
</feature>
<sequence>MGYLVNLSNKEASLFGDKCISDIGLTESIFLILYSSITVVAIVGNVVVCYIIVTEKMLRSVTNIFLLNIAVADITKTIILVPFSFVPNLLLSYWPFGNFMCPFVLYSQIVVVFASAFTLVAMSADRYVAIIYPLRPKLTHKGVVCICGFVWVIAFLVPIPTAVTAKVQIAFANYTGVCQKGVCFEDMNESFKSTYSLFIMLLQYFIPLLVLTLTYCHIGYVIWIKIIPGEAVQQQDERQASSKRKMVKMMIVVVLLYALCWLPVHALQLATDENPDLFIEIKNLRHIWNSFQMFSASHSCYNPFVYFWMNRRFRKCFRSFFLKCFCCLRTGRFEYGDNQFSRQTSMTMTVRLGRQHSRLLSAKRNDSVQLATACLKYASREHSKTSAIINEEISSKLPPAAQGCLVKESSLRRQVKRERRRHMPDIPKTSSEIDLSGTWGETHIGEPWQILGQRNREKNCFRHANFDNTPEQRSGSEEKVKEPDDDIPLAVLRLRVPSEDSAQRRPGRHDL</sequence>
<dbReference type="PANTHER" id="PTHR45695:SF9">
    <property type="entry name" value="LEUCOKININ RECEPTOR"/>
    <property type="match status" value="1"/>
</dbReference>
<dbReference type="PROSITE" id="PS00237">
    <property type="entry name" value="G_PROTEIN_RECEP_F1_1"/>
    <property type="match status" value="1"/>
</dbReference>
<dbReference type="Pfam" id="PF00001">
    <property type="entry name" value="7tm_1"/>
    <property type="match status" value="1"/>
</dbReference>
<dbReference type="PRINTS" id="PR00237">
    <property type="entry name" value="GPCRRHODOPSN"/>
</dbReference>
<dbReference type="InterPro" id="IPR000611">
    <property type="entry name" value="NPY_rcpt"/>
</dbReference>
<reference evidence="13" key="1">
    <citation type="submission" date="2022-08" db="UniProtKB">
        <authorList>
            <consortium name="EnsemblMetazoa"/>
        </authorList>
    </citation>
    <scope>IDENTIFICATION</scope>
    <source>
        <strain evidence="13">05x7-T-G4-1.051#20</strain>
    </source>
</reference>
<evidence type="ECO:0000256" key="3">
    <source>
        <dbReference type="ARBA" id="ARBA00022692"/>
    </source>
</evidence>
<accession>A0A8W8KUH8</accession>
<keyword evidence="3 9" id="KW-0812">Transmembrane</keyword>
<evidence type="ECO:0000256" key="4">
    <source>
        <dbReference type="ARBA" id="ARBA00022989"/>
    </source>
</evidence>
<evidence type="ECO:0000313" key="13">
    <source>
        <dbReference type="EnsemblMetazoa" id="G2534.1:cds"/>
    </source>
</evidence>